<protein>
    <recommendedName>
        <fullName evidence="8">Phosphatidic acid phosphatase type 2/haloperoxidase domain-containing protein</fullName>
    </recommendedName>
</protein>
<organism evidence="9 10">
    <name type="scientific">Saccharomycopsis crataegensis</name>
    <dbReference type="NCBI Taxonomy" id="43959"/>
    <lineage>
        <taxon>Eukaryota</taxon>
        <taxon>Fungi</taxon>
        <taxon>Dikarya</taxon>
        <taxon>Ascomycota</taxon>
        <taxon>Saccharomycotina</taxon>
        <taxon>Saccharomycetes</taxon>
        <taxon>Saccharomycopsidaceae</taxon>
        <taxon>Saccharomycopsis</taxon>
    </lineage>
</organism>
<evidence type="ECO:0000256" key="2">
    <source>
        <dbReference type="ARBA" id="ARBA00008816"/>
    </source>
</evidence>
<comment type="similarity">
    <text evidence="2">Belongs to the PA-phosphatase related phosphoesterase family.</text>
</comment>
<keyword evidence="5 7" id="KW-0472">Membrane</keyword>
<keyword evidence="10" id="KW-1185">Reference proteome</keyword>
<dbReference type="GO" id="GO:0008195">
    <property type="term" value="F:phosphatidate phosphatase activity"/>
    <property type="evidence" value="ECO:0007669"/>
    <property type="project" value="TreeGrafter"/>
</dbReference>
<dbReference type="GeneID" id="90072152"/>
<evidence type="ECO:0000256" key="1">
    <source>
        <dbReference type="ARBA" id="ARBA00004141"/>
    </source>
</evidence>
<dbReference type="InterPro" id="IPR000326">
    <property type="entry name" value="PAP2/HPO"/>
</dbReference>
<evidence type="ECO:0000256" key="3">
    <source>
        <dbReference type="ARBA" id="ARBA00022692"/>
    </source>
</evidence>
<sequence>MSILQMMAKRYFVSKEFGQYISDWAVFVFLMLEVAIIGEHTKPFSREFRLNDPSIQHPFADQERVPVVLCLVAGLIVPMLVMIGTLVVMHGHDFAGNKDKFKYHLHLINISFLGLCITLAIDIFLIDTLKNWIARPRPDFLARCGPKVPKGADLTKNYDLSICTAPLGEHVLYDGLRSCPSGHSGIAFGGLLYLSLWLAGQLKAFKPRVPIWKLCVAGSPTVLAAYIALSRTQDYRHHFGDIMFGGIIGVIVAIVVYLKYFRSVFDFNKCHAPYSASDESSDWSTPDSTEDNEVLLPV</sequence>
<dbReference type="Gene3D" id="1.20.144.10">
    <property type="entry name" value="Phosphatidic acid phosphatase type 2/haloperoxidase"/>
    <property type="match status" value="1"/>
</dbReference>
<comment type="caution">
    <text evidence="9">The sequence shown here is derived from an EMBL/GenBank/DDBJ whole genome shotgun (WGS) entry which is preliminary data.</text>
</comment>
<keyword evidence="4 7" id="KW-1133">Transmembrane helix</keyword>
<dbReference type="PANTHER" id="PTHR10165">
    <property type="entry name" value="LIPID PHOSPHATE PHOSPHATASE"/>
    <property type="match status" value="1"/>
</dbReference>
<dbReference type="GO" id="GO:0046839">
    <property type="term" value="P:phospholipid dephosphorylation"/>
    <property type="evidence" value="ECO:0007669"/>
    <property type="project" value="TreeGrafter"/>
</dbReference>
<dbReference type="PANTHER" id="PTHR10165:SF35">
    <property type="entry name" value="RE23632P"/>
    <property type="match status" value="1"/>
</dbReference>
<dbReference type="InterPro" id="IPR036938">
    <property type="entry name" value="PAP2/HPO_sf"/>
</dbReference>
<evidence type="ECO:0000256" key="5">
    <source>
        <dbReference type="ARBA" id="ARBA00023136"/>
    </source>
</evidence>
<accession>A0AAV5QH43</accession>
<evidence type="ECO:0000256" key="7">
    <source>
        <dbReference type="SAM" id="Phobius"/>
    </source>
</evidence>
<dbReference type="GO" id="GO:0016020">
    <property type="term" value="C:membrane"/>
    <property type="evidence" value="ECO:0007669"/>
    <property type="project" value="UniProtKB-SubCell"/>
</dbReference>
<dbReference type="SMART" id="SM00014">
    <property type="entry name" value="acidPPc"/>
    <property type="match status" value="1"/>
</dbReference>
<proteinExistence type="inferred from homology"/>
<comment type="subcellular location">
    <subcellularLocation>
        <location evidence="1">Membrane</location>
        <topology evidence="1">Multi-pass membrane protein</topology>
    </subcellularLocation>
</comment>
<feature type="transmembrane region" description="Helical" evidence="7">
    <location>
        <begin position="103"/>
        <end position="126"/>
    </location>
</feature>
<dbReference type="AlphaFoldDB" id="A0AAV5QH43"/>
<reference evidence="9 10" key="1">
    <citation type="journal article" date="2023" name="Elife">
        <title>Identification of key yeast species and microbe-microbe interactions impacting larval growth of Drosophila in the wild.</title>
        <authorList>
            <person name="Mure A."/>
            <person name="Sugiura Y."/>
            <person name="Maeda R."/>
            <person name="Honda K."/>
            <person name="Sakurai N."/>
            <person name="Takahashi Y."/>
            <person name="Watada M."/>
            <person name="Katoh T."/>
            <person name="Gotoh A."/>
            <person name="Gotoh Y."/>
            <person name="Taniguchi I."/>
            <person name="Nakamura K."/>
            <person name="Hayashi T."/>
            <person name="Katayama T."/>
            <person name="Uemura T."/>
            <person name="Hattori Y."/>
        </authorList>
    </citation>
    <scope>NUCLEOTIDE SEQUENCE [LARGE SCALE GENOMIC DNA]</scope>
    <source>
        <strain evidence="9 10">SC-9</strain>
    </source>
</reference>
<evidence type="ECO:0000256" key="4">
    <source>
        <dbReference type="ARBA" id="ARBA00022989"/>
    </source>
</evidence>
<evidence type="ECO:0000259" key="8">
    <source>
        <dbReference type="SMART" id="SM00014"/>
    </source>
</evidence>
<feature type="compositionally biased region" description="Acidic residues" evidence="6">
    <location>
        <begin position="288"/>
        <end position="298"/>
    </location>
</feature>
<feature type="domain" description="Phosphatidic acid phosphatase type 2/haloperoxidase" evidence="8">
    <location>
        <begin position="112"/>
        <end position="257"/>
    </location>
</feature>
<dbReference type="EMBL" id="BTFZ01000002">
    <property type="protein sequence ID" value="GMM34173.1"/>
    <property type="molecule type" value="Genomic_DNA"/>
</dbReference>
<dbReference type="Proteomes" id="UP001360560">
    <property type="component" value="Unassembled WGS sequence"/>
</dbReference>
<dbReference type="SUPFAM" id="SSF48317">
    <property type="entry name" value="Acid phosphatase/Vanadium-dependent haloperoxidase"/>
    <property type="match status" value="1"/>
</dbReference>
<name>A0AAV5QH43_9ASCO</name>
<dbReference type="RefSeq" id="XP_064851173.1">
    <property type="nucleotide sequence ID" value="XM_064995101.1"/>
</dbReference>
<gene>
    <name evidence="9" type="ORF">DASC09_014980</name>
</gene>
<dbReference type="GO" id="GO:0006644">
    <property type="term" value="P:phospholipid metabolic process"/>
    <property type="evidence" value="ECO:0007669"/>
    <property type="project" value="InterPro"/>
</dbReference>
<keyword evidence="3 7" id="KW-0812">Transmembrane</keyword>
<evidence type="ECO:0000313" key="9">
    <source>
        <dbReference type="EMBL" id="GMM34173.1"/>
    </source>
</evidence>
<dbReference type="CDD" id="cd03390">
    <property type="entry name" value="PAP2_containing_1_like"/>
    <property type="match status" value="1"/>
</dbReference>
<feature type="region of interest" description="Disordered" evidence="6">
    <location>
        <begin position="274"/>
        <end position="298"/>
    </location>
</feature>
<dbReference type="InterPro" id="IPR043216">
    <property type="entry name" value="PAP-like"/>
</dbReference>
<evidence type="ECO:0000256" key="6">
    <source>
        <dbReference type="SAM" id="MobiDB-lite"/>
    </source>
</evidence>
<evidence type="ECO:0000313" key="10">
    <source>
        <dbReference type="Proteomes" id="UP001360560"/>
    </source>
</evidence>
<feature type="transmembrane region" description="Helical" evidence="7">
    <location>
        <begin position="65"/>
        <end position="91"/>
    </location>
</feature>
<dbReference type="Pfam" id="PF01569">
    <property type="entry name" value="PAP2"/>
    <property type="match status" value="1"/>
</dbReference>
<feature type="transmembrane region" description="Helical" evidence="7">
    <location>
        <begin position="242"/>
        <end position="261"/>
    </location>
</feature>
<feature type="transmembrane region" description="Helical" evidence="7">
    <location>
        <begin position="211"/>
        <end position="230"/>
    </location>
</feature>